<name>A0A7H0I2I2_9ACTN</name>
<dbReference type="GO" id="GO:0020037">
    <property type="term" value="F:heme binding"/>
    <property type="evidence" value="ECO:0007669"/>
    <property type="project" value="InterPro"/>
</dbReference>
<keyword evidence="2 7" id="KW-0349">Heme</keyword>
<dbReference type="PANTHER" id="PTHR46696">
    <property type="entry name" value="P450, PUTATIVE (EUROFUNG)-RELATED"/>
    <property type="match status" value="1"/>
</dbReference>
<dbReference type="Pfam" id="PF00067">
    <property type="entry name" value="p450"/>
    <property type="match status" value="2"/>
</dbReference>
<proteinExistence type="inferred from homology"/>
<dbReference type="SUPFAM" id="SSF48264">
    <property type="entry name" value="Cytochrome P450"/>
    <property type="match status" value="1"/>
</dbReference>
<dbReference type="GO" id="GO:0004497">
    <property type="term" value="F:monooxygenase activity"/>
    <property type="evidence" value="ECO:0007669"/>
    <property type="project" value="UniProtKB-KW"/>
</dbReference>
<reference evidence="8 9" key="1">
    <citation type="submission" date="2020-08" db="EMBL/GenBank/DDBJ databases">
        <title>A novel species.</title>
        <authorList>
            <person name="Gao J."/>
        </authorList>
    </citation>
    <scope>NUCLEOTIDE SEQUENCE [LARGE SCALE GENOMIC DNA]</scope>
    <source>
        <strain evidence="8 9">CRPJ-33</strain>
    </source>
</reference>
<comment type="similarity">
    <text evidence="1 7">Belongs to the cytochrome P450 family.</text>
</comment>
<dbReference type="EMBL" id="CP060825">
    <property type="protein sequence ID" value="QNP66998.1"/>
    <property type="molecule type" value="Genomic_DNA"/>
</dbReference>
<protein>
    <submittedName>
        <fullName evidence="8">Cytochrome P450</fullName>
    </submittedName>
</protein>
<evidence type="ECO:0000256" key="3">
    <source>
        <dbReference type="ARBA" id="ARBA00022723"/>
    </source>
</evidence>
<gene>
    <name evidence="8" type="ORF">IAG43_31565</name>
</gene>
<dbReference type="FunFam" id="1.10.630.10:FF:000018">
    <property type="entry name" value="Cytochrome P450 monooxygenase"/>
    <property type="match status" value="1"/>
</dbReference>
<dbReference type="GO" id="GO:0005506">
    <property type="term" value="F:iron ion binding"/>
    <property type="evidence" value="ECO:0007669"/>
    <property type="project" value="InterPro"/>
</dbReference>
<dbReference type="CDD" id="cd11029">
    <property type="entry name" value="CYP107-like"/>
    <property type="match status" value="1"/>
</dbReference>
<accession>A0A7H0I2I2</accession>
<dbReference type="InterPro" id="IPR017972">
    <property type="entry name" value="Cyt_P450_CS"/>
</dbReference>
<sequence length="415" mass="44899">MELKRRKPYVLDPQADPVAQARELRALGPLVAVELPGGVAAWSATDLATAQRVLAHEDLTKDAAHWPDLVEGRIPDDWELIAVVRGAAMLHQGGDEHRRLRGLASAAFTRAPIEAMRPRVAEIARELLDAADPGDGGVVDLRESYAYPLPVRVVCELLGVPDTAVSELRERFERLVTPSAPGDGGNIQEAVGAIYASLGALIQVKRAAPGDDLTTALIQARDDEDRLSEQELVETLFLIMIAGHETSIHAITNTVHALLDDPAALERVLASDAPGKWADAAEEGLRFSSPVPHALMRYAVRDTEIAGVRVAQGDPVIASLFTVGRDPGRHRDPERFDHTRSTRRDHAAFGFGAHYCLGARLARLEIEVALGTLFERFPDLAPADASFGSDRYASIPIQGLRTLPVRLRASARVSG</sequence>
<dbReference type="PROSITE" id="PS00086">
    <property type="entry name" value="CYTOCHROME_P450"/>
    <property type="match status" value="1"/>
</dbReference>
<evidence type="ECO:0000256" key="1">
    <source>
        <dbReference type="ARBA" id="ARBA00010617"/>
    </source>
</evidence>
<dbReference type="Proteomes" id="UP000516230">
    <property type="component" value="Chromosome"/>
</dbReference>
<keyword evidence="9" id="KW-1185">Reference proteome</keyword>
<evidence type="ECO:0000313" key="9">
    <source>
        <dbReference type="Proteomes" id="UP000516230"/>
    </source>
</evidence>
<dbReference type="InterPro" id="IPR002397">
    <property type="entry name" value="Cyt_P450_B"/>
</dbReference>
<keyword evidence="5 7" id="KW-0408">Iron</keyword>
<dbReference type="PRINTS" id="PR00359">
    <property type="entry name" value="BP450"/>
</dbReference>
<evidence type="ECO:0000256" key="7">
    <source>
        <dbReference type="RuleBase" id="RU000461"/>
    </source>
</evidence>
<dbReference type="GO" id="GO:0016705">
    <property type="term" value="F:oxidoreductase activity, acting on paired donors, with incorporation or reduction of molecular oxygen"/>
    <property type="evidence" value="ECO:0007669"/>
    <property type="project" value="InterPro"/>
</dbReference>
<dbReference type="PANTHER" id="PTHR46696:SF1">
    <property type="entry name" value="CYTOCHROME P450 YJIB-RELATED"/>
    <property type="match status" value="1"/>
</dbReference>
<keyword evidence="6 7" id="KW-0503">Monooxygenase</keyword>
<organism evidence="8 9">
    <name type="scientific">Streptomyces genisteinicus</name>
    <dbReference type="NCBI Taxonomy" id="2768068"/>
    <lineage>
        <taxon>Bacteria</taxon>
        <taxon>Bacillati</taxon>
        <taxon>Actinomycetota</taxon>
        <taxon>Actinomycetes</taxon>
        <taxon>Kitasatosporales</taxon>
        <taxon>Streptomycetaceae</taxon>
        <taxon>Streptomyces</taxon>
    </lineage>
</organism>
<evidence type="ECO:0000256" key="2">
    <source>
        <dbReference type="ARBA" id="ARBA00022617"/>
    </source>
</evidence>
<evidence type="ECO:0000256" key="6">
    <source>
        <dbReference type="ARBA" id="ARBA00023033"/>
    </source>
</evidence>
<keyword evidence="3 7" id="KW-0479">Metal-binding</keyword>
<dbReference type="AlphaFoldDB" id="A0A7H0I2I2"/>
<dbReference type="RefSeq" id="WP_187744051.1">
    <property type="nucleotide sequence ID" value="NZ_CP060825.1"/>
</dbReference>
<dbReference type="InterPro" id="IPR001128">
    <property type="entry name" value="Cyt_P450"/>
</dbReference>
<keyword evidence="4 7" id="KW-0560">Oxidoreductase</keyword>
<evidence type="ECO:0000256" key="4">
    <source>
        <dbReference type="ARBA" id="ARBA00023002"/>
    </source>
</evidence>
<dbReference type="InterPro" id="IPR036396">
    <property type="entry name" value="Cyt_P450_sf"/>
</dbReference>
<dbReference type="KEGG" id="sgj:IAG43_31565"/>
<dbReference type="Gene3D" id="1.10.630.10">
    <property type="entry name" value="Cytochrome P450"/>
    <property type="match status" value="1"/>
</dbReference>
<evidence type="ECO:0000313" key="8">
    <source>
        <dbReference type="EMBL" id="QNP66998.1"/>
    </source>
</evidence>
<evidence type="ECO:0000256" key="5">
    <source>
        <dbReference type="ARBA" id="ARBA00023004"/>
    </source>
</evidence>